<sequence>MRVISKISYWALTERIFFMCPTYIPTLLLNPQMPTNLINMASEINRLLNTERFISKKPLINLPQISSLFSTKYMNLMLSSYQYYVVVCAYAQWHIPIVIQGHLNLLITYVSLKECAS</sequence>
<keyword evidence="2" id="KW-1185">Reference proteome</keyword>
<organism evidence="1 2">
    <name type="scientific">Ameca splendens</name>
    <dbReference type="NCBI Taxonomy" id="208324"/>
    <lineage>
        <taxon>Eukaryota</taxon>
        <taxon>Metazoa</taxon>
        <taxon>Chordata</taxon>
        <taxon>Craniata</taxon>
        <taxon>Vertebrata</taxon>
        <taxon>Euteleostomi</taxon>
        <taxon>Actinopterygii</taxon>
        <taxon>Neopterygii</taxon>
        <taxon>Teleostei</taxon>
        <taxon>Neoteleostei</taxon>
        <taxon>Acanthomorphata</taxon>
        <taxon>Ovalentaria</taxon>
        <taxon>Atherinomorphae</taxon>
        <taxon>Cyprinodontiformes</taxon>
        <taxon>Goodeidae</taxon>
        <taxon>Ameca</taxon>
    </lineage>
</organism>
<proteinExistence type="predicted"/>
<evidence type="ECO:0000313" key="1">
    <source>
        <dbReference type="EMBL" id="MEQ2296450.1"/>
    </source>
</evidence>
<evidence type="ECO:0000313" key="2">
    <source>
        <dbReference type="Proteomes" id="UP001469553"/>
    </source>
</evidence>
<gene>
    <name evidence="1" type="ORF">AMECASPLE_024992</name>
</gene>
<name>A0ABV0YSR2_9TELE</name>
<reference evidence="1 2" key="1">
    <citation type="submission" date="2021-06" db="EMBL/GenBank/DDBJ databases">
        <authorList>
            <person name="Palmer J.M."/>
        </authorList>
    </citation>
    <scope>NUCLEOTIDE SEQUENCE [LARGE SCALE GENOMIC DNA]</scope>
    <source>
        <strain evidence="1 2">AS_MEX2019</strain>
        <tissue evidence="1">Muscle</tissue>
    </source>
</reference>
<comment type="caution">
    <text evidence="1">The sequence shown here is derived from an EMBL/GenBank/DDBJ whole genome shotgun (WGS) entry which is preliminary data.</text>
</comment>
<dbReference type="Proteomes" id="UP001469553">
    <property type="component" value="Unassembled WGS sequence"/>
</dbReference>
<accession>A0ABV0YSR2</accession>
<dbReference type="EMBL" id="JAHRIP010040047">
    <property type="protein sequence ID" value="MEQ2296450.1"/>
    <property type="molecule type" value="Genomic_DNA"/>
</dbReference>
<protein>
    <submittedName>
        <fullName evidence="1">Uncharacterized protein</fullName>
    </submittedName>
</protein>